<keyword evidence="1" id="KW-0472">Membrane</keyword>
<sequence length="460" mass="51480">MGMFARSNAGNKQSIQRNDGLPIVQGRKVRTANRRSDYNYNNQYAAHNDNSSAGCINWNFWTFIIVAIVSATAYYAYDNSVVVLGTKTEPTAAATAAVAVVTAAVPASAPVPAVTATIATLAQLSVPPADLTKATFPAVCTTEQRTMIGKQLPYSNCKRYWNSNCSFRAATASGCQNPILAREFFSNSNDFKLGVGDDTTKFNALLLGWRTDDKPMDLLNIGSGLNSKYNVNTWDKELIKTKRPENICRTPIVTTTTTSPPPIPRTQVPQVLVIDWEPHPNLLLENLKKHGSLTDSELIIEKLNINNYLNKKNSLDTIIEQKLAKTKDEPIHYVDISRSTEALDYSFLMEMISSTYIRNIRFLHFEYNNKGDWAVASHTLIKLLSALRKNGLVCYWSGGDNTQYSLWRITDCFLDFYNYKHYSRIQCVSVIHDDVKVLSERMEKQFLATLLKGPTHTFGG</sequence>
<feature type="transmembrane region" description="Helical" evidence="1">
    <location>
        <begin position="58"/>
        <end position="77"/>
    </location>
</feature>
<dbReference type="EMBL" id="KV784357">
    <property type="protein sequence ID" value="OEU17926.1"/>
    <property type="molecule type" value="Genomic_DNA"/>
</dbReference>
<protein>
    <recommendedName>
        <fullName evidence="4">Methyltransferase domain-containing protein</fullName>
    </recommendedName>
</protein>
<dbReference type="InParanoid" id="A0A1E7FIC7"/>
<evidence type="ECO:0008006" key="4">
    <source>
        <dbReference type="Google" id="ProtNLM"/>
    </source>
</evidence>
<evidence type="ECO:0000313" key="3">
    <source>
        <dbReference type="Proteomes" id="UP000095751"/>
    </source>
</evidence>
<evidence type="ECO:0000256" key="1">
    <source>
        <dbReference type="SAM" id="Phobius"/>
    </source>
</evidence>
<keyword evidence="1" id="KW-0812">Transmembrane</keyword>
<gene>
    <name evidence="2" type="ORF">FRACYDRAFT_238356</name>
</gene>
<dbReference type="OrthoDB" id="10603081at2759"/>
<organism evidence="2 3">
    <name type="scientific">Fragilariopsis cylindrus CCMP1102</name>
    <dbReference type="NCBI Taxonomy" id="635003"/>
    <lineage>
        <taxon>Eukaryota</taxon>
        <taxon>Sar</taxon>
        <taxon>Stramenopiles</taxon>
        <taxon>Ochrophyta</taxon>
        <taxon>Bacillariophyta</taxon>
        <taxon>Bacillariophyceae</taxon>
        <taxon>Bacillariophycidae</taxon>
        <taxon>Bacillariales</taxon>
        <taxon>Bacillariaceae</taxon>
        <taxon>Fragilariopsis</taxon>
    </lineage>
</organism>
<dbReference type="AlphaFoldDB" id="A0A1E7FIC7"/>
<keyword evidence="1" id="KW-1133">Transmembrane helix</keyword>
<keyword evidence="3" id="KW-1185">Reference proteome</keyword>
<accession>A0A1E7FIC7</accession>
<proteinExistence type="predicted"/>
<reference evidence="2 3" key="1">
    <citation type="submission" date="2016-09" db="EMBL/GenBank/DDBJ databases">
        <title>Extensive genetic diversity and differential bi-allelic expression allows diatom success in the polar Southern Ocean.</title>
        <authorList>
            <consortium name="DOE Joint Genome Institute"/>
            <person name="Mock T."/>
            <person name="Otillar R.P."/>
            <person name="Strauss J."/>
            <person name="Dupont C."/>
            <person name="Frickenhaus S."/>
            <person name="Maumus F."/>
            <person name="Mcmullan M."/>
            <person name="Sanges R."/>
            <person name="Schmutz J."/>
            <person name="Toseland A."/>
            <person name="Valas R."/>
            <person name="Veluchamy A."/>
            <person name="Ward B.J."/>
            <person name="Allen A."/>
            <person name="Barry K."/>
            <person name="Falciatore A."/>
            <person name="Ferrante M."/>
            <person name="Fortunato A.E."/>
            <person name="Gloeckner G."/>
            <person name="Gruber A."/>
            <person name="Hipkin R."/>
            <person name="Janech M."/>
            <person name="Kroth P."/>
            <person name="Leese F."/>
            <person name="Lindquist E."/>
            <person name="Lyon B.R."/>
            <person name="Martin J."/>
            <person name="Mayer C."/>
            <person name="Parker M."/>
            <person name="Quesneville H."/>
            <person name="Raymond J."/>
            <person name="Uhlig C."/>
            <person name="Valentin K.U."/>
            <person name="Worden A.Z."/>
            <person name="Armbrust E.V."/>
            <person name="Bowler C."/>
            <person name="Green B."/>
            <person name="Moulton V."/>
            <person name="Van Oosterhout C."/>
            <person name="Grigoriev I."/>
        </authorList>
    </citation>
    <scope>NUCLEOTIDE SEQUENCE [LARGE SCALE GENOMIC DNA]</scope>
    <source>
        <strain evidence="2 3">CCMP1102</strain>
    </source>
</reference>
<evidence type="ECO:0000313" key="2">
    <source>
        <dbReference type="EMBL" id="OEU17926.1"/>
    </source>
</evidence>
<name>A0A1E7FIC7_9STRA</name>
<dbReference type="KEGG" id="fcy:FRACYDRAFT_238356"/>
<dbReference type="Proteomes" id="UP000095751">
    <property type="component" value="Unassembled WGS sequence"/>
</dbReference>